<dbReference type="InterPro" id="IPR049046">
    <property type="entry name" value="Beta-AFase-like_GH127_middle"/>
</dbReference>
<dbReference type="SUPFAM" id="SSF48208">
    <property type="entry name" value="Six-hairpin glycosidases"/>
    <property type="match status" value="1"/>
</dbReference>
<dbReference type="InterPro" id="IPR012878">
    <property type="entry name" value="Beta-AFase-like_GH127_cat"/>
</dbReference>
<dbReference type="PANTHER" id="PTHR31151:SF0">
    <property type="entry name" value="PROLINE-TRNA LIGASE (DUF1680)"/>
    <property type="match status" value="1"/>
</dbReference>
<evidence type="ECO:0000259" key="2">
    <source>
        <dbReference type="Pfam" id="PF20736"/>
    </source>
</evidence>
<dbReference type="Pfam" id="PF20736">
    <property type="entry name" value="Glyco_hydro127M"/>
    <property type="match status" value="1"/>
</dbReference>
<evidence type="ECO:0000313" key="4">
    <source>
        <dbReference type="Proteomes" id="UP000612362"/>
    </source>
</evidence>
<keyword evidence="4" id="KW-1185">Reference proteome</keyword>
<dbReference type="Proteomes" id="UP000612362">
    <property type="component" value="Unassembled WGS sequence"/>
</dbReference>
<feature type="domain" description="Non-reducing end beta-L-arabinofuranosidase-like GH127 catalytic" evidence="1">
    <location>
        <begin position="12"/>
        <end position="386"/>
    </location>
</feature>
<evidence type="ECO:0000313" key="3">
    <source>
        <dbReference type="EMBL" id="GHO51016.1"/>
    </source>
</evidence>
<dbReference type="Pfam" id="PF07944">
    <property type="entry name" value="Beta-AFase-like_GH127_cat"/>
    <property type="match status" value="1"/>
</dbReference>
<name>A0A8J3IBN5_9CHLR</name>
<evidence type="ECO:0000259" key="1">
    <source>
        <dbReference type="Pfam" id="PF07944"/>
    </source>
</evidence>
<gene>
    <name evidence="3" type="ORF">KSX_91790</name>
</gene>
<reference evidence="3" key="1">
    <citation type="submission" date="2020-10" db="EMBL/GenBank/DDBJ databases">
        <title>Taxonomic study of unclassified bacteria belonging to the class Ktedonobacteria.</title>
        <authorList>
            <person name="Yabe S."/>
            <person name="Wang C.M."/>
            <person name="Zheng Y."/>
            <person name="Sakai Y."/>
            <person name="Cavaletti L."/>
            <person name="Monciardini P."/>
            <person name="Donadio S."/>
        </authorList>
    </citation>
    <scope>NUCLEOTIDE SEQUENCE</scope>
    <source>
        <strain evidence="3">SOSP1-1</strain>
    </source>
</reference>
<evidence type="ECO:0008006" key="5">
    <source>
        <dbReference type="Google" id="ProtNLM"/>
    </source>
</evidence>
<dbReference type="InterPro" id="IPR008928">
    <property type="entry name" value="6-hairpin_glycosidase_sf"/>
</dbReference>
<protein>
    <recommendedName>
        <fullName evidence="5">Glycosyl hydrolase</fullName>
    </recommendedName>
</protein>
<dbReference type="AlphaFoldDB" id="A0A8J3IBN5"/>
<accession>A0A8J3IBN5</accession>
<dbReference type="PANTHER" id="PTHR31151">
    <property type="entry name" value="PROLINE-TRNA LIGASE (DUF1680)"/>
    <property type="match status" value="1"/>
</dbReference>
<feature type="domain" description="Non-reducing end beta-L-arabinofuranosidase-like GH127 middle" evidence="2">
    <location>
        <begin position="398"/>
        <end position="500"/>
    </location>
</feature>
<sequence length="600" mass="68907">MFETHHSLPWNAVTLQSGPLKRRAELNRNYMLSLKSANLLQNHYSEAGLWNPPQQPADCHWGWEAPTSQLRGHFLGHWLSAAARLSAVTNDAEMKGKADFIVAELARCQQEMGGEWIGSIPEKYLDWVVRGKRVWAPHYTLHKTLMGLYDMYEIGQNEQALGILLRWANWFYRWTGQFSREQMDDILDVETGGMLEVWANLYGVTGKGEHLELMQRYKRRRLFDRLLAGEDVLTYMHANTTIPEVHGAARAWEVTGEQRWRDIVEAYWRLAVTDRGYFCTGGQTSDEMWCPPHQLAGQLGPENQEHCTVYNLMRLANYLFRWTGDVAYADYYERNFYNGILAQQNAQTGMVAYYLPLETGGTKVWGTPTNDFWCCHGTLVQAQASHTRDIYFTNDEGLVVSQYLPSRLRWDYNGAEVAVSLESKAHNVYALNIPRELPRQSPHPAYMLNISCEQPTAFTLTLRLPWWLAGEPEIVINGERQRVPHAPSSYYHIRRVWQDDTLSILLPQTLKSVPLPDAPDMVAFMDGPVVLAGLCDDAPMFYGKKDHPETLLAPSHERQYAAWQPGSYQTRNQPHSTRFLPLCDIGDEPYTVYFPIVEQP</sequence>
<dbReference type="EMBL" id="BNJF01000010">
    <property type="protein sequence ID" value="GHO51016.1"/>
    <property type="molecule type" value="Genomic_DNA"/>
</dbReference>
<proteinExistence type="predicted"/>
<dbReference type="GO" id="GO:0005975">
    <property type="term" value="P:carbohydrate metabolic process"/>
    <property type="evidence" value="ECO:0007669"/>
    <property type="project" value="InterPro"/>
</dbReference>
<organism evidence="3 4">
    <name type="scientific">Ktedonospora formicarum</name>
    <dbReference type="NCBI Taxonomy" id="2778364"/>
    <lineage>
        <taxon>Bacteria</taxon>
        <taxon>Bacillati</taxon>
        <taxon>Chloroflexota</taxon>
        <taxon>Ktedonobacteria</taxon>
        <taxon>Ktedonobacterales</taxon>
        <taxon>Ktedonobacteraceae</taxon>
        <taxon>Ktedonospora</taxon>
    </lineage>
</organism>
<comment type="caution">
    <text evidence="3">The sequence shown here is derived from an EMBL/GenBank/DDBJ whole genome shotgun (WGS) entry which is preliminary data.</text>
</comment>
<dbReference type="RefSeq" id="WP_220199965.1">
    <property type="nucleotide sequence ID" value="NZ_BNJF01000010.1"/>
</dbReference>